<feature type="domain" description="DDE Tnp4" evidence="3">
    <location>
        <begin position="139"/>
        <end position="288"/>
    </location>
</feature>
<dbReference type="EMBL" id="RSCK01000040">
    <property type="protein sequence ID" value="RUT10586.1"/>
    <property type="molecule type" value="Genomic_DNA"/>
</dbReference>
<keyword evidence="6" id="KW-1185">Reference proteome</keyword>
<accession>A0AB37UG77</accession>
<reference evidence="5 6" key="1">
    <citation type="journal article" date="2019" name="Genome Biol. Evol.">
        <title>Day and night: Metabolic profiles and evolutionary relationships of six axenic non-marine cyanobacteria.</title>
        <authorList>
            <person name="Will S.E."/>
            <person name="Henke P."/>
            <person name="Boedeker C."/>
            <person name="Huang S."/>
            <person name="Brinkmann H."/>
            <person name="Rohde M."/>
            <person name="Jarek M."/>
            <person name="Friedl T."/>
            <person name="Seufert S."/>
            <person name="Schumacher M."/>
            <person name="Overmann J."/>
            <person name="Neumann-Schaal M."/>
            <person name="Petersen J."/>
        </authorList>
    </citation>
    <scope>NUCLEOTIDE SEQUENCE [LARGE SCALE GENOMIC DNA]</scope>
    <source>
        <strain evidence="5 6">SAG 39.79</strain>
    </source>
</reference>
<evidence type="ECO:0000313" key="6">
    <source>
        <dbReference type="Proteomes" id="UP000282574"/>
    </source>
</evidence>
<organism evidence="5 6">
    <name type="scientific">Chroococcidiopsis cubana SAG 39.79</name>
    <dbReference type="NCBI Taxonomy" id="388085"/>
    <lineage>
        <taxon>Bacteria</taxon>
        <taxon>Bacillati</taxon>
        <taxon>Cyanobacteriota</taxon>
        <taxon>Cyanophyceae</taxon>
        <taxon>Chroococcidiopsidales</taxon>
        <taxon>Chroococcidiopsidaceae</taxon>
        <taxon>Chroococcidiopsis</taxon>
    </lineage>
</organism>
<dbReference type="GO" id="GO:0046872">
    <property type="term" value="F:metal ion binding"/>
    <property type="evidence" value="ECO:0007669"/>
    <property type="project" value="UniProtKB-KW"/>
</dbReference>
<comment type="cofactor">
    <cofactor evidence="1">
        <name>a divalent metal cation</name>
        <dbReference type="ChEBI" id="CHEBI:60240"/>
    </cofactor>
</comment>
<evidence type="ECO:0000256" key="1">
    <source>
        <dbReference type="ARBA" id="ARBA00001968"/>
    </source>
</evidence>
<dbReference type="Pfam" id="PF13359">
    <property type="entry name" value="DDE_Tnp_4"/>
    <property type="match status" value="1"/>
</dbReference>
<sequence length="301" mass="34739">MKNPLNYIHLYPLRAKQILGISYNQFFRLVQQAELSHQKRQIEREKSKTRVNAAGGGRKPKLTLAEEVCLSLFYLRHMPTFEVLGMHFGISKTEANDTFHYWLKILRDLLPASMLEQVENQESDAAIVRELLTGFELIVDSYEQRRERPTDNDEQRKYFSGKKKSHTFKDQLISLPKARDIVDVIIGAKGSTSDIALFRSQLSKFASEQLFQGDKAYIGGRNIVTPHKKPRNGELSNEQKAENKVFSGERIFVEHIIRLLKIFRIASERFRLRCDTYEQVILTVCGLVRLRIGSLVLPDLS</sequence>
<evidence type="ECO:0000313" key="5">
    <source>
        <dbReference type="EMBL" id="RUT10586.1"/>
    </source>
</evidence>
<dbReference type="RefSeq" id="WP_106166227.1">
    <property type="nucleotide sequence ID" value="NZ_JAVKZF010000004.1"/>
</dbReference>
<protein>
    <recommendedName>
        <fullName evidence="7">IS5 family transposase</fullName>
    </recommendedName>
</protein>
<dbReference type="Pfam" id="PF13613">
    <property type="entry name" value="HTH_Tnp_4"/>
    <property type="match status" value="1"/>
</dbReference>
<evidence type="ECO:0008006" key="7">
    <source>
        <dbReference type="Google" id="ProtNLM"/>
    </source>
</evidence>
<dbReference type="InterPro" id="IPR027806">
    <property type="entry name" value="HARBI1_dom"/>
</dbReference>
<dbReference type="Proteomes" id="UP000282574">
    <property type="component" value="Unassembled WGS sequence"/>
</dbReference>
<proteinExistence type="predicted"/>
<evidence type="ECO:0000256" key="2">
    <source>
        <dbReference type="ARBA" id="ARBA00022723"/>
    </source>
</evidence>
<gene>
    <name evidence="5" type="ORF">DSM107010_41530</name>
</gene>
<feature type="domain" description="Transposase Helix-turn-helix" evidence="4">
    <location>
        <begin position="61"/>
        <end position="111"/>
    </location>
</feature>
<keyword evidence="2" id="KW-0479">Metal-binding</keyword>
<name>A0AB37UG77_9CYAN</name>
<dbReference type="AlphaFoldDB" id="A0AB37UG77"/>
<dbReference type="InterPro" id="IPR027805">
    <property type="entry name" value="Transposase_HTH_dom"/>
</dbReference>
<evidence type="ECO:0000259" key="4">
    <source>
        <dbReference type="Pfam" id="PF13613"/>
    </source>
</evidence>
<evidence type="ECO:0000259" key="3">
    <source>
        <dbReference type="Pfam" id="PF13359"/>
    </source>
</evidence>
<comment type="caution">
    <text evidence="5">The sequence shown here is derived from an EMBL/GenBank/DDBJ whole genome shotgun (WGS) entry which is preliminary data.</text>
</comment>